<dbReference type="EMBL" id="JACJQC010000008">
    <property type="protein sequence ID" value="MBD2171949.1"/>
    <property type="molecule type" value="Genomic_DNA"/>
</dbReference>
<organism evidence="1 2">
    <name type="scientific">Anabaena cylindrica FACHB-318</name>
    <dbReference type="NCBI Taxonomy" id="2692880"/>
    <lineage>
        <taxon>Bacteria</taxon>
        <taxon>Bacillati</taxon>
        <taxon>Cyanobacteriota</taxon>
        <taxon>Cyanophyceae</taxon>
        <taxon>Nostocales</taxon>
        <taxon>Nostocaceae</taxon>
        <taxon>Anabaena</taxon>
    </lineage>
</organism>
<reference evidence="1 2" key="1">
    <citation type="journal article" date="2020" name="ISME J.">
        <title>Comparative genomics reveals insights into cyanobacterial evolution and habitat adaptation.</title>
        <authorList>
            <person name="Chen M.Y."/>
            <person name="Teng W.K."/>
            <person name="Zhao L."/>
            <person name="Hu C.X."/>
            <person name="Zhou Y.K."/>
            <person name="Han B.P."/>
            <person name="Song L.R."/>
            <person name="Shu W.S."/>
        </authorList>
    </citation>
    <scope>NUCLEOTIDE SEQUENCE [LARGE SCALE GENOMIC DNA]</scope>
    <source>
        <strain evidence="1 2">FACHB-318</strain>
    </source>
</reference>
<dbReference type="Proteomes" id="UP000638897">
    <property type="component" value="Unassembled WGS sequence"/>
</dbReference>
<keyword evidence="2" id="KW-1185">Reference proteome</keyword>
<evidence type="ECO:0000313" key="1">
    <source>
        <dbReference type="EMBL" id="MBD2171949.1"/>
    </source>
</evidence>
<comment type="caution">
    <text evidence="1">The sequence shown here is derived from an EMBL/GenBank/DDBJ whole genome shotgun (WGS) entry which is preliminary data.</text>
</comment>
<proteinExistence type="predicted"/>
<name>A0ABR7ZH23_ANACY</name>
<protein>
    <submittedName>
        <fullName evidence="1">Uncharacterized protein</fullName>
    </submittedName>
</protein>
<accession>A0ABR7ZH23</accession>
<sequence length="60" mass="6859">MLSICRVGIAYQNHEPVGIAQRHLLQAGKPFQQLLHLGKPQDRTASPTQWLPYAYFKNKV</sequence>
<gene>
    <name evidence="1" type="ORF">H6F81_11965</name>
</gene>
<evidence type="ECO:0000313" key="2">
    <source>
        <dbReference type="Proteomes" id="UP000638897"/>
    </source>
</evidence>